<dbReference type="OrthoDB" id="4609397at2"/>
<feature type="region of interest" description="Disordered" evidence="1">
    <location>
        <begin position="33"/>
        <end position="55"/>
    </location>
</feature>
<dbReference type="EMBL" id="LZSO01000008">
    <property type="protein sequence ID" value="OBB33342.1"/>
    <property type="molecule type" value="Genomic_DNA"/>
</dbReference>
<organism evidence="2 3">
    <name type="scientific">Mycolicibacterium peregrinum</name>
    <name type="common">Mycobacterium peregrinum</name>
    <dbReference type="NCBI Taxonomy" id="43304"/>
    <lineage>
        <taxon>Bacteria</taxon>
        <taxon>Bacillati</taxon>
        <taxon>Actinomycetota</taxon>
        <taxon>Actinomycetes</taxon>
        <taxon>Mycobacteriales</taxon>
        <taxon>Mycobacteriaceae</taxon>
        <taxon>Mycolicibacterium</taxon>
    </lineage>
</organism>
<accession>A0A1A0RGA4</accession>
<dbReference type="Proteomes" id="UP000093902">
    <property type="component" value="Unassembled WGS sequence"/>
</dbReference>
<feature type="compositionally biased region" description="Polar residues" evidence="1">
    <location>
        <begin position="34"/>
        <end position="45"/>
    </location>
</feature>
<comment type="caution">
    <text evidence="2">The sequence shown here is derived from an EMBL/GenBank/DDBJ whole genome shotgun (WGS) entry which is preliminary data.</text>
</comment>
<evidence type="ECO:0000256" key="1">
    <source>
        <dbReference type="SAM" id="MobiDB-lite"/>
    </source>
</evidence>
<dbReference type="RefSeq" id="WP_064928891.1">
    <property type="nucleotide sequence ID" value="NZ_LZSO01000008.1"/>
</dbReference>
<dbReference type="AlphaFoldDB" id="A0A1A0RGA4"/>
<sequence>MSPRARRWLAIGALVAVVVVAVAAIPKMREHAKNTTLPTTTNGAPQVSPAPDDEPGQLLAFPLDRALVPGWQVTAASLGLPEGTSIGGRPFATRGYFAYFLADCAENCAAKSWLFGLDTHSGEPLFAPVELPDFPGSRFGTCMRNGPATALCLPYQPGRDAKAKVTMVDLDRGEVTFTGDAEFGGVFDSVVATAGVGGYPTWLAASTPGTGLHGIGEHAELTWFVPGDGAEPNEPHTTGTSATVAVQLASTKVPAYRVFAASDGHELTPTPPPGTALKRAVTYPAGFAYQFEAGPTAGVLFYDNAGRLLARRELTGYGIYALGSVLIAMDRDVFRVFQPDGREVATIPVTLAGPSSFRNVGSQLYVPISDKPDDHRWQRWDLTTGGRGQTCSVDLADYVAGNESVVLTTTDSPNGFSLVATDMATCEVLWRQHLGYNGVFQVGDALVWYRFDQLTGLRAA</sequence>
<evidence type="ECO:0000313" key="3">
    <source>
        <dbReference type="Proteomes" id="UP000093902"/>
    </source>
</evidence>
<evidence type="ECO:0000313" key="2">
    <source>
        <dbReference type="EMBL" id="OBB33342.1"/>
    </source>
</evidence>
<reference evidence="3" key="1">
    <citation type="submission" date="2016-06" db="EMBL/GenBank/DDBJ databases">
        <authorList>
            <person name="Sutton G."/>
            <person name="Brinkac L."/>
            <person name="Sanka R."/>
            <person name="Adams M."/>
            <person name="Lau E."/>
            <person name="Mehaffy C."/>
            <person name="Tameris M."/>
            <person name="Hatherill M."/>
            <person name="Hanekom W."/>
            <person name="Mahomed H."/>
            <person name="Mcshane H."/>
        </authorList>
    </citation>
    <scope>NUCLEOTIDE SEQUENCE [LARGE SCALE GENOMIC DNA]</scope>
    <source>
        <strain evidence="3">852002-51209_SCH5440388</strain>
    </source>
</reference>
<gene>
    <name evidence="2" type="ORF">A5792_09295</name>
</gene>
<proteinExistence type="predicted"/>
<protein>
    <recommendedName>
        <fullName evidence="4">Pyrrolo-quinoline quinone</fullName>
    </recommendedName>
</protein>
<evidence type="ECO:0008006" key="4">
    <source>
        <dbReference type="Google" id="ProtNLM"/>
    </source>
</evidence>
<name>A0A1A0RGA4_MYCPR</name>